<accession>A0AA39K496</accession>
<dbReference type="InterPro" id="IPR036047">
    <property type="entry name" value="F-box-like_dom_sf"/>
</dbReference>
<dbReference type="EMBL" id="JAUEPS010000028">
    <property type="protein sequence ID" value="KAK0454073.1"/>
    <property type="molecule type" value="Genomic_DNA"/>
</dbReference>
<name>A0AA39K496_ARMTA</name>
<dbReference type="RefSeq" id="XP_060328461.1">
    <property type="nucleotide sequence ID" value="XM_060482821.1"/>
</dbReference>
<gene>
    <name evidence="1" type="ORF">EV420DRAFT_618149</name>
</gene>
<reference evidence="1" key="1">
    <citation type="submission" date="2023-06" db="EMBL/GenBank/DDBJ databases">
        <authorList>
            <consortium name="Lawrence Berkeley National Laboratory"/>
            <person name="Ahrendt S."/>
            <person name="Sahu N."/>
            <person name="Indic B."/>
            <person name="Wong-Bajracharya J."/>
            <person name="Merenyi Z."/>
            <person name="Ke H.-M."/>
            <person name="Monk M."/>
            <person name="Kocsube S."/>
            <person name="Drula E."/>
            <person name="Lipzen A."/>
            <person name="Balint B."/>
            <person name="Henrissat B."/>
            <person name="Andreopoulos B."/>
            <person name="Martin F.M."/>
            <person name="Harder C.B."/>
            <person name="Rigling D."/>
            <person name="Ford K.L."/>
            <person name="Foster G.D."/>
            <person name="Pangilinan J."/>
            <person name="Papanicolaou A."/>
            <person name="Barry K."/>
            <person name="LaButti K."/>
            <person name="Viragh M."/>
            <person name="Koriabine M."/>
            <person name="Yan M."/>
            <person name="Riley R."/>
            <person name="Champramary S."/>
            <person name="Plett K.L."/>
            <person name="Tsai I.J."/>
            <person name="Slot J."/>
            <person name="Sipos G."/>
            <person name="Plett J."/>
            <person name="Nagy L.G."/>
            <person name="Grigoriev I.V."/>
        </authorList>
    </citation>
    <scope>NUCLEOTIDE SEQUENCE</scope>
    <source>
        <strain evidence="1">CCBAS 213</strain>
    </source>
</reference>
<proteinExistence type="predicted"/>
<dbReference type="Proteomes" id="UP001175211">
    <property type="component" value="Unassembled WGS sequence"/>
</dbReference>
<evidence type="ECO:0008006" key="3">
    <source>
        <dbReference type="Google" id="ProtNLM"/>
    </source>
</evidence>
<keyword evidence="2" id="KW-1185">Reference proteome</keyword>
<protein>
    <recommendedName>
        <fullName evidence="3">F-box domain-containing protein</fullName>
    </recommendedName>
</protein>
<evidence type="ECO:0000313" key="1">
    <source>
        <dbReference type="EMBL" id="KAK0454073.1"/>
    </source>
</evidence>
<dbReference type="SUPFAM" id="SSF81383">
    <property type="entry name" value="F-box domain"/>
    <property type="match status" value="1"/>
</dbReference>
<organism evidence="1 2">
    <name type="scientific">Armillaria tabescens</name>
    <name type="common">Ringless honey mushroom</name>
    <name type="synonym">Agaricus tabescens</name>
    <dbReference type="NCBI Taxonomy" id="1929756"/>
    <lineage>
        <taxon>Eukaryota</taxon>
        <taxon>Fungi</taxon>
        <taxon>Dikarya</taxon>
        <taxon>Basidiomycota</taxon>
        <taxon>Agaricomycotina</taxon>
        <taxon>Agaricomycetes</taxon>
        <taxon>Agaricomycetidae</taxon>
        <taxon>Agaricales</taxon>
        <taxon>Marasmiineae</taxon>
        <taxon>Physalacriaceae</taxon>
        <taxon>Desarmillaria</taxon>
    </lineage>
</organism>
<dbReference type="AlphaFoldDB" id="A0AA39K496"/>
<sequence>MPHIRKKVKAKPTVEDDQPKLCYITRLPFELIAEVLLYTRSPKDVLALARCNKFFCATLVSKSSDYIWRYTRNNCRPAPLPEPLQIFTEASYAAFVFDEGKCEECGKESKLMYDSFALRIRTCGMSKCRTQLLETKLTSPQAQPEYRRIILESLLVPEHSECIGSLSYLAGNAGWPNCQKLYRVNEWTAAVQEYLDASHSPEDLDVVMERRARMAKRISLMMPTFLELFKWKEKYVKARDANKSSNLDFANALATKVGYDHWDLMQAPSYARLHRSKNTTLEKVTDSDYKMIHEAVEAEILKVTEARKRSKHEADYKQSRELVEKHYERLRCKKVEVPLPPLASFRKIPIIHTIQTTPPSPEFDVAKQLQTSLVSTLLKSELSAWRSQAKNALAGALGFANWKSASSKRLHPVDRINARFRCKKCAHTENKYKEDECFDFFGVCSHQCSKKLRGKQEWDVTRFLKDEKAFAAISKLADIASINTESQESIKAFEALDARVLCNSCTAAIVLQSSAVAGHSHRHEEMEMSLLPAPVIEKHSLTKGLALRLMGPEDRAKVLRENKIYGCRHCLQVRTTSTEKPMEESGKECILTFNGLRSHLKTKHLVDGIRDEDFYCSKPLIWREVGAATCTPGKRLFQMGQNSGKRGEQQIKF</sequence>
<dbReference type="GeneID" id="85366369"/>
<comment type="caution">
    <text evidence="1">The sequence shown here is derived from an EMBL/GenBank/DDBJ whole genome shotgun (WGS) entry which is preliminary data.</text>
</comment>
<evidence type="ECO:0000313" key="2">
    <source>
        <dbReference type="Proteomes" id="UP001175211"/>
    </source>
</evidence>